<dbReference type="AlphaFoldDB" id="A0A1Y6L5I2"/>
<sequence>MQDFMTAQAYMGSKRPHSRAPPGSDKQEAFYEETAILTKTGNGRGQGKEVQEAFDAFHASGGKHVKPEFLSWIEANWKTNPTMIDLDYERSREYDHND</sequence>
<dbReference type="Proteomes" id="UP000215453">
    <property type="component" value="Chromosome 1"/>
</dbReference>
<proteinExistence type="predicted"/>
<feature type="region of interest" description="Disordered" evidence="1">
    <location>
        <begin position="1"/>
        <end position="27"/>
    </location>
</feature>
<evidence type="ECO:0000313" key="3">
    <source>
        <dbReference type="Proteomes" id="UP000215453"/>
    </source>
</evidence>
<evidence type="ECO:0000313" key="2">
    <source>
        <dbReference type="EMBL" id="SMY19752.1"/>
    </source>
</evidence>
<evidence type="ECO:0000256" key="1">
    <source>
        <dbReference type="SAM" id="MobiDB-lite"/>
    </source>
</evidence>
<organism evidence="2 3">
    <name type="scientific">Zymoseptoria tritici ST99CH_1A5</name>
    <dbReference type="NCBI Taxonomy" id="1276529"/>
    <lineage>
        <taxon>Eukaryota</taxon>
        <taxon>Fungi</taxon>
        <taxon>Dikarya</taxon>
        <taxon>Ascomycota</taxon>
        <taxon>Pezizomycotina</taxon>
        <taxon>Dothideomycetes</taxon>
        <taxon>Dothideomycetidae</taxon>
        <taxon>Mycosphaerellales</taxon>
        <taxon>Mycosphaerellaceae</taxon>
        <taxon>Zymoseptoria</taxon>
    </lineage>
</organism>
<dbReference type="EMBL" id="LT882676">
    <property type="protein sequence ID" value="SMY19752.1"/>
    <property type="molecule type" value="Genomic_DNA"/>
</dbReference>
<gene>
    <name evidence="2" type="ORF">ZT1A5_G1187</name>
</gene>
<name>A0A1Y6L5I2_ZYMTR</name>
<reference evidence="2 3" key="1">
    <citation type="submission" date="2016-10" db="EMBL/GenBank/DDBJ databases">
        <authorList>
            <person name="Varghese N."/>
        </authorList>
    </citation>
    <scope>NUCLEOTIDE SEQUENCE [LARGE SCALE GENOMIC DNA]</scope>
</reference>
<protein>
    <submittedName>
        <fullName evidence="2">Uncharacterized protein</fullName>
    </submittedName>
</protein>
<accession>A0A1Y6L5I2</accession>